<sequence>MSHDLDAGPRRARELFSRAAEGLDHGMAFRLRRARAQAQQAPARASRFAVLVPAGVAAAAALALVLTWWVPAGERPPTAVDLAATPIEEPQDIDALMAGDDDLAMYAWLADAPVATGRLR</sequence>
<evidence type="ECO:0000313" key="3">
    <source>
        <dbReference type="Proteomes" id="UP000029391"/>
    </source>
</evidence>
<dbReference type="AlphaFoldDB" id="A0A091BHS3"/>
<organism evidence="2 3">
    <name type="scientific">Arenimonas composti TR7-09 = DSM 18010</name>
    <dbReference type="NCBI Taxonomy" id="1121013"/>
    <lineage>
        <taxon>Bacteria</taxon>
        <taxon>Pseudomonadati</taxon>
        <taxon>Pseudomonadota</taxon>
        <taxon>Gammaproteobacteria</taxon>
        <taxon>Lysobacterales</taxon>
        <taxon>Lysobacteraceae</taxon>
        <taxon>Arenimonas</taxon>
    </lineage>
</organism>
<feature type="transmembrane region" description="Helical" evidence="1">
    <location>
        <begin position="48"/>
        <end position="70"/>
    </location>
</feature>
<protein>
    <submittedName>
        <fullName evidence="2">Uncharacterized protein</fullName>
    </submittedName>
</protein>
<evidence type="ECO:0000256" key="1">
    <source>
        <dbReference type="SAM" id="Phobius"/>
    </source>
</evidence>
<evidence type="ECO:0000313" key="2">
    <source>
        <dbReference type="EMBL" id="KFN51072.1"/>
    </source>
</evidence>
<name>A0A091BHS3_9GAMM</name>
<keyword evidence="1" id="KW-0472">Membrane</keyword>
<comment type="caution">
    <text evidence="2">The sequence shown here is derived from an EMBL/GenBank/DDBJ whole genome shotgun (WGS) entry which is preliminary data.</text>
</comment>
<dbReference type="EMBL" id="AWXU01000009">
    <property type="protein sequence ID" value="KFN51072.1"/>
    <property type="molecule type" value="Genomic_DNA"/>
</dbReference>
<proteinExistence type="predicted"/>
<dbReference type="STRING" id="1121013.GCA_000426365_01389"/>
<keyword evidence="1" id="KW-0812">Transmembrane</keyword>
<keyword evidence="3" id="KW-1185">Reference proteome</keyword>
<reference evidence="2 3" key="1">
    <citation type="submission" date="2013-09" db="EMBL/GenBank/DDBJ databases">
        <title>Genome sequencing of Arenimonas composti.</title>
        <authorList>
            <person name="Chen F."/>
            <person name="Wang G."/>
        </authorList>
    </citation>
    <scope>NUCLEOTIDE SEQUENCE [LARGE SCALE GENOMIC DNA]</scope>
    <source>
        <strain evidence="2 3">TR7-09</strain>
    </source>
</reference>
<keyword evidence="1" id="KW-1133">Transmembrane helix</keyword>
<accession>A0A091BHS3</accession>
<dbReference type="RefSeq" id="WP_026816705.1">
    <property type="nucleotide sequence ID" value="NZ_AUFF01000003.1"/>
</dbReference>
<gene>
    <name evidence="2" type="ORF">P873_04010</name>
</gene>
<dbReference type="Proteomes" id="UP000029391">
    <property type="component" value="Unassembled WGS sequence"/>
</dbReference>